<evidence type="ECO:0000259" key="6">
    <source>
        <dbReference type="Pfam" id="PF17843"/>
    </source>
</evidence>
<dbReference type="SUPFAM" id="SSF53335">
    <property type="entry name" value="S-adenosyl-L-methionine-dependent methyltransferases"/>
    <property type="match status" value="1"/>
</dbReference>
<dbReference type="InterPro" id="IPR029063">
    <property type="entry name" value="SAM-dependent_MTases_sf"/>
</dbReference>
<dbReference type="Proteomes" id="UP000245410">
    <property type="component" value="Unassembled WGS sequence"/>
</dbReference>
<feature type="domain" description="Methyltransferase MycE N-terminal" evidence="6">
    <location>
        <begin position="11"/>
        <end position="122"/>
    </location>
</feature>
<evidence type="ECO:0000256" key="2">
    <source>
        <dbReference type="ARBA" id="ARBA00022603"/>
    </source>
</evidence>
<sequence length="387" mass="41753">MQTTVDRAGLSRLISAAGGIADGITAVIDDLGAQAVAAAVVGELLHRADVPAGPDVSVHLGLRHGDATIRYGLQVGSAGIAHHPVGGEREPAGVPDVSLTQDLTEVVRSLFGPRGAQSSASRVVHWGHLENPAAFDRPLPAYDVVRRMVDALDRPYDVGLAELCVRYGSDKWGHHTYPRRYEQHFGPLRDQPLTILEIGVGGFGDQRRGGASLEVWRRYFPRALVYGLDIVDKSHLGGQRVAVLQGDQSSPVDLARVVEVMGRPDIVIDDGSHVSAHLLASFAYLFPVLRDGGLYVMEDLQTSYWPTFGGRAGTYDDPATSLGFLKTLIDGLHHEEIVGRAPAATDPDIGGVHFYHNLAFIEKERNLDGGAPSWIPRGVRQRTSVPD</sequence>
<keyword evidence="5" id="KW-0045">Antibiotic biosynthesis</keyword>
<dbReference type="AlphaFoldDB" id="A0A317DC85"/>
<evidence type="ECO:0000313" key="8">
    <source>
        <dbReference type="Proteomes" id="UP000245410"/>
    </source>
</evidence>
<dbReference type="OrthoDB" id="9816424at2"/>
<dbReference type="Gene3D" id="3.40.50.150">
    <property type="entry name" value="Vaccinia Virus protein VP39"/>
    <property type="match status" value="1"/>
</dbReference>
<dbReference type="InterPro" id="IPR040800">
    <property type="entry name" value="MycE_N"/>
</dbReference>
<name>A0A317DC85_9ACTN</name>
<keyword evidence="4" id="KW-0949">S-adenosyl-L-methionine</keyword>
<dbReference type="Gene3D" id="3.30.1050.30">
    <property type="match status" value="1"/>
</dbReference>
<evidence type="ECO:0000256" key="4">
    <source>
        <dbReference type="ARBA" id="ARBA00022691"/>
    </source>
</evidence>
<evidence type="ECO:0000256" key="1">
    <source>
        <dbReference type="ARBA" id="ARBA00004792"/>
    </source>
</evidence>
<evidence type="ECO:0000313" key="7">
    <source>
        <dbReference type="EMBL" id="PWR11316.1"/>
    </source>
</evidence>
<accession>A0A317DC85</accession>
<dbReference type="EMBL" id="QGKR01000138">
    <property type="protein sequence ID" value="PWR11316.1"/>
    <property type="molecule type" value="Genomic_DNA"/>
</dbReference>
<organism evidence="7 8">
    <name type="scientific">Micromonospora acroterricola</name>
    <dbReference type="NCBI Taxonomy" id="2202421"/>
    <lineage>
        <taxon>Bacteria</taxon>
        <taxon>Bacillati</taxon>
        <taxon>Actinomycetota</taxon>
        <taxon>Actinomycetes</taxon>
        <taxon>Micromonosporales</taxon>
        <taxon>Micromonosporaceae</taxon>
        <taxon>Micromonospora</taxon>
    </lineage>
</organism>
<keyword evidence="8" id="KW-1185">Reference proteome</keyword>
<gene>
    <name evidence="7" type="ORF">DKT68_06075</name>
</gene>
<comment type="caution">
    <text evidence="7">The sequence shown here is derived from an EMBL/GenBank/DDBJ whole genome shotgun (WGS) entry which is preliminary data.</text>
</comment>
<dbReference type="GO" id="GO:0008168">
    <property type="term" value="F:methyltransferase activity"/>
    <property type="evidence" value="ECO:0007669"/>
    <property type="project" value="UniProtKB-KW"/>
</dbReference>
<proteinExistence type="predicted"/>
<dbReference type="GO" id="GO:0017000">
    <property type="term" value="P:antibiotic biosynthetic process"/>
    <property type="evidence" value="ECO:0007669"/>
    <property type="project" value="UniProtKB-KW"/>
</dbReference>
<evidence type="ECO:0000256" key="3">
    <source>
        <dbReference type="ARBA" id="ARBA00022679"/>
    </source>
</evidence>
<evidence type="ECO:0000256" key="5">
    <source>
        <dbReference type="ARBA" id="ARBA00023194"/>
    </source>
</evidence>
<comment type="pathway">
    <text evidence="1">Antibiotic biosynthesis.</text>
</comment>
<dbReference type="GO" id="GO:0032259">
    <property type="term" value="P:methylation"/>
    <property type="evidence" value="ECO:0007669"/>
    <property type="project" value="UniProtKB-KW"/>
</dbReference>
<keyword evidence="3 7" id="KW-0808">Transferase</keyword>
<reference evidence="7 8" key="1">
    <citation type="submission" date="2018-05" db="EMBL/GenBank/DDBJ databases">
        <title>Micromonospora atacamensis sp. nov., a novel actinobacteria isolated from high altitude Atacama Desert soil.</title>
        <authorList>
            <person name="Carro L."/>
            <person name="Golinska P."/>
            <person name="Klenk H.-P."/>
            <person name="Goodfellow M."/>
        </authorList>
    </citation>
    <scope>NUCLEOTIDE SEQUENCE [LARGE SCALE GENOMIC DNA]</scope>
    <source>
        <strain evidence="7 8">5R2A7</strain>
    </source>
</reference>
<dbReference type="Pfam" id="PF17843">
    <property type="entry name" value="MycE_N"/>
    <property type="match status" value="1"/>
</dbReference>
<keyword evidence="2 7" id="KW-0489">Methyltransferase</keyword>
<dbReference type="RefSeq" id="WP_109816434.1">
    <property type="nucleotide sequence ID" value="NZ_QGKR01000138.1"/>
</dbReference>
<protein>
    <submittedName>
        <fullName evidence="7">Class I SAM-dependent methyltransferase</fullName>
    </submittedName>
</protein>